<sequence length="110" mass="11864">MTMPIVAALAVLALAGAAPAHADRDTDFATQLHGFGIYGQRDFNAWLIKITCKRLSTGVDADARRSAEFVSRNLARGTSTEQVWQFMGAGIPMYCPEHTAALTALTGDHR</sequence>
<accession>A0A1W9YWJ4</accession>
<evidence type="ECO:0000313" key="4">
    <source>
        <dbReference type="Proteomes" id="UP000192366"/>
    </source>
</evidence>
<dbReference type="Proteomes" id="UP000192366">
    <property type="component" value="Unassembled WGS sequence"/>
</dbReference>
<dbReference type="EMBL" id="MVHJ01000010">
    <property type="protein sequence ID" value="ORA04434.1"/>
    <property type="molecule type" value="Genomic_DNA"/>
</dbReference>
<evidence type="ECO:0000259" key="2">
    <source>
        <dbReference type="Pfam" id="PF05305"/>
    </source>
</evidence>
<comment type="caution">
    <text evidence="3">The sequence shown here is derived from an EMBL/GenBank/DDBJ whole genome shotgun (WGS) entry which is preliminary data.</text>
</comment>
<evidence type="ECO:0000313" key="3">
    <source>
        <dbReference type="EMBL" id="ORA04434.1"/>
    </source>
</evidence>
<dbReference type="Pfam" id="PF05305">
    <property type="entry name" value="DUF732"/>
    <property type="match status" value="1"/>
</dbReference>
<gene>
    <name evidence="3" type="ORF">BST17_14225</name>
</gene>
<dbReference type="AlphaFoldDB" id="A0A1W9YWJ4"/>
<feature type="domain" description="DUF732" evidence="2">
    <location>
        <begin position="25"/>
        <end position="97"/>
    </location>
</feature>
<dbReference type="InterPro" id="IPR007969">
    <property type="entry name" value="DUF732"/>
</dbReference>
<keyword evidence="1" id="KW-0732">Signal</keyword>
<proteinExistence type="predicted"/>
<organism evidence="3 4">
    <name type="scientific">Mycolicibacterium bacteremicum</name>
    <name type="common">Mycobacterium bacteremicum</name>
    <dbReference type="NCBI Taxonomy" id="564198"/>
    <lineage>
        <taxon>Bacteria</taxon>
        <taxon>Bacillati</taxon>
        <taxon>Actinomycetota</taxon>
        <taxon>Actinomycetes</taxon>
        <taxon>Mycobacteriales</taxon>
        <taxon>Mycobacteriaceae</taxon>
        <taxon>Mycolicibacterium</taxon>
    </lineage>
</organism>
<dbReference type="STRING" id="564198.BST17_14225"/>
<reference evidence="3 4" key="1">
    <citation type="submission" date="2017-02" db="EMBL/GenBank/DDBJ databases">
        <title>The new phylogeny of genus Mycobacterium.</title>
        <authorList>
            <person name="Tortoli E."/>
            <person name="Trovato A."/>
            <person name="Cirillo D.M."/>
        </authorList>
    </citation>
    <scope>NUCLEOTIDE SEQUENCE [LARGE SCALE GENOMIC DNA]</scope>
    <source>
        <strain evidence="3 4">DSM 45578</strain>
    </source>
</reference>
<keyword evidence="4" id="KW-1185">Reference proteome</keyword>
<feature type="chain" id="PRO_5012687514" description="DUF732 domain-containing protein" evidence="1">
    <location>
        <begin position="23"/>
        <end position="110"/>
    </location>
</feature>
<name>A0A1W9YWJ4_MYCBA</name>
<protein>
    <recommendedName>
        <fullName evidence="2">DUF732 domain-containing protein</fullName>
    </recommendedName>
</protein>
<feature type="signal peptide" evidence="1">
    <location>
        <begin position="1"/>
        <end position="22"/>
    </location>
</feature>
<evidence type="ECO:0000256" key="1">
    <source>
        <dbReference type="SAM" id="SignalP"/>
    </source>
</evidence>